<dbReference type="Proteomes" id="UP000485880">
    <property type="component" value="Unassembled WGS sequence"/>
</dbReference>
<organism evidence="1 2">
    <name type="scientific">Methylocella tundrae</name>
    <dbReference type="NCBI Taxonomy" id="227605"/>
    <lineage>
        <taxon>Bacteria</taxon>
        <taxon>Pseudomonadati</taxon>
        <taxon>Pseudomonadota</taxon>
        <taxon>Alphaproteobacteria</taxon>
        <taxon>Hyphomicrobiales</taxon>
        <taxon>Beijerinckiaceae</taxon>
        <taxon>Methylocella</taxon>
    </lineage>
</organism>
<evidence type="ECO:0000313" key="2">
    <source>
        <dbReference type="Proteomes" id="UP000485880"/>
    </source>
</evidence>
<protein>
    <submittedName>
        <fullName evidence="1">Uncharacterized protein</fullName>
    </submittedName>
</protein>
<gene>
    <name evidence="1" type="ORF">MPC4_120038</name>
</gene>
<sequence length="134" mass="14590">MSFRWATARIRRRVIAGGRARPLLGLIEGRLGRPKSFQPSKSLIRPVMYLFLRMFQSDALDMGKVAPPPTRAAERSSGQARVSVNSASAWRAAIAIGAISTIAATAKDTPRHNARMWRENCGIAACVSSLRGRG</sequence>
<evidence type="ECO:0000313" key="1">
    <source>
        <dbReference type="EMBL" id="VTZ48912.1"/>
    </source>
</evidence>
<comment type="caution">
    <text evidence="1">The sequence shown here is derived from an EMBL/GenBank/DDBJ whole genome shotgun (WGS) entry which is preliminary data.</text>
</comment>
<name>A0A8B6M469_METTU</name>
<reference evidence="1 2" key="1">
    <citation type="submission" date="2019-05" db="EMBL/GenBank/DDBJ databases">
        <authorList>
            <person name="Farhan Ul Haque M."/>
        </authorList>
    </citation>
    <scope>NUCLEOTIDE SEQUENCE [LARGE SCALE GENOMIC DNA]</scope>
    <source>
        <strain evidence="1">2</strain>
    </source>
</reference>
<dbReference type="EMBL" id="CABFMQ020000024">
    <property type="protein sequence ID" value="VTZ48912.1"/>
    <property type="molecule type" value="Genomic_DNA"/>
</dbReference>
<dbReference type="AlphaFoldDB" id="A0A8B6M469"/>
<accession>A0A8B6M469</accession>
<proteinExistence type="predicted"/>
<keyword evidence="2" id="KW-1185">Reference proteome</keyword>